<dbReference type="Proteomes" id="UP000094455">
    <property type="component" value="Unassembled WGS sequence"/>
</dbReference>
<dbReference type="RefSeq" id="XP_019019115.1">
    <property type="nucleotide sequence ID" value="XM_019159900.1"/>
</dbReference>
<dbReference type="AlphaFoldDB" id="A0A1E3NPN6"/>
<dbReference type="InterPro" id="IPR025714">
    <property type="entry name" value="Methyltranfer_dom"/>
</dbReference>
<dbReference type="GeneID" id="30176587"/>
<organism evidence="2 3">
    <name type="scientific">Pichia membranifaciens NRRL Y-2026</name>
    <dbReference type="NCBI Taxonomy" id="763406"/>
    <lineage>
        <taxon>Eukaryota</taxon>
        <taxon>Fungi</taxon>
        <taxon>Dikarya</taxon>
        <taxon>Ascomycota</taxon>
        <taxon>Saccharomycotina</taxon>
        <taxon>Pichiomycetes</taxon>
        <taxon>Pichiales</taxon>
        <taxon>Pichiaceae</taxon>
        <taxon>Pichia</taxon>
    </lineage>
</organism>
<feature type="domain" description="Methyltransferase" evidence="1">
    <location>
        <begin position="68"/>
        <end position="221"/>
    </location>
</feature>
<proteinExistence type="predicted"/>
<evidence type="ECO:0000313" key="3">
    <source>
        <dbReference type="Proteomes" id="UP000094455"/>
    </source>
</evidence>
<reference evidence="2 3" key="1">
    <citation type="journal article" date="2016" name="Proc. Natl. Acad. Sci. U.S.A.">
        <title>Comparative genomics of biotechnologically important yeasts.</title>
        <authorList>
            <person name="Riley R."/>
            <person name="Haridas S."/>
            <person name="Wolfe K.H."/>
            <person name="Lopes M.R."/>
            <person name="Hittinger C.T."/>
            <person name="Goeker M."/>
            <person name="Salamov A.A."/>
            <person name="Wisecaver J.H."/>
            <person name="Long T.M."/>
            <person name="Calvey C.H."/>
            <person name="Aerts A.L."/>
            <person name="Barry K.W."/>
            <person name="Choi C."/>
            <person name="Clum A."/>
            <person name="Coughlan A.Y."/>
            <person name="Deshpande S."/>
            <person name="Douglass A.P."/>
            <person name="Hanson S.J."/>
            <person name="Klenk H.-P."/>
            <person name="LaButti K.M."/>
            <person name="Lapidus A."/>
            <person name="Lindquist E.A."/>
            <person name="Lipzen A.M."/>
            <person name="Meier-Kolthoff J.P."/>
            <person name="Ohm R.A."/>
            <person name="Otillar R.P."/>
            <person name="Pangilinan J.L."/>
            <person name="Peng Y."/>
            <person name="Rokas A."/>
            <person name="Rosa C.A."/>
            <person name="Scheuner C."/>
            <person name="Sibirny A.A."/>
            <person name="Slot J.C."/>
            <person name="Stielow J.B."/>
            <person name="Sun H."/>
            <person name="Kurtzman C.P."/>
            <person name="Blackwell M."/>
            <person name="Grigoriev I.V."/>
            <person name="Jeffries T.W."/>
        </authorList>
    </citation>
    <scope>NUCLEOTIDE SEQUENCE [LARGE SCALE GENOMIC DNA]</scope>
    <source>
        <strain evidence="2 3">NRRL Y-2026</strain>
    </source>
</reference>
<name>A0A1E3NPN6_9ASCO</name>
<dbReference type="OrthoDB" id="10258156at2759"/>
<dbReference type="STRING" id="763406.A0A1E3NPN6"/>
<dbReference type="EMBL" id="KV454002">
    <property type="protein sequence ID" value="ODQ48002.1"/>
    <property type="molecule type" value="Genomic_DNA"/>
</dbReference>
<keyword evidence="3" id="KW-1185">Reference proteome</keyword>
<dbReference type="Pfam" id="PF13679">
    <property type="entry name" value="Methyltransf_32"/>
    <property type="match status" value="1"/>
</dbReference>
<evidence type="ECO:0000313" key="2">
    <source>
        <dbReference type="EMBL" id="ODQ48002.1"/>
    </source>
</evidence>
<protein>
    <recommendedName>
        <fullName evidence="1">Methyltransferase domain-containing protein</fullName>
    </recommendedName>
</protein>
<accession>A0A1E3NPN6</accession>
<gene>
    <name evidence="2" type="ORF">PICMEDRAFT_122377</name>
</gene>
<sequence length="296" mass="33712">MEPPPQNKLDYCKSQALDKGSDNREELELKAAVESIMGKIPKGYFIGLSKEHAWVICCILRHLFGKEHMHSRKQFVLDLGSGKGYIDRILSSVYQIGVFCVEAEKDRLKSSTRLQRLLNDDKTASCDTPFNCKRDLPLMKTCQRTLVTENDFMLVWKKSLSYFRQLGSPAIEIVVLALKVCGDMLYNVVDWVLANWELIKVTAPTECRNLRVIIVPCCLHKSTRLRFPSAVTGSAHQLRLQQRELLGWVRKQLADTSRTPPTAFVEAINCPAPSSYFGIEMNLPFPTEMEERACLR</sequence>
<evidence type="ECO:0000259" key="1">
    <source>
        <dbReference type="Pfam" id="PF13679"/>
    </source>
</evidence>